<evidence type="ECO:0000313" key="2">
    <source>
        <dbReference type="Proteomes" id="UP000001194"/>
    </source>
</evidence>
<dbReference type="AlphaFoldDB" id="B0DFW4"/>
<organism evidence="2">
    <name type="scientific">Laccaria bicolor (strain S238N-H82 / ATCC MYA-4686)</name>
    <name type="common">Bicoloured deceiver</name>
    <name type="synonym">Laccaria laccata var. bicolor</name>
    <dbReference type="NCBI Taxonomy" id="486041"/>
    <lineage>
        <taxon>Eukaryota</taxon>
        <taxon>Fungi</taxon>
        <taxon>Dikarya</taxon>
        <taxon>Basidiomycota</taxon>
        <taxon>Agaricomycotina</taxon>
        <taxon>Agaricomycetes</taxon>
        <taxon>Agaricomycetidae</taxon>
        <taxon>Agaricales</taxon>
        <taxon>Agaricineae</taxon>
        <taxon>Hydnangiaceae</taxon>
        <taxon>Laccaria</taxon>
    </lineage>
</organism>
<keyword evidence="2" id="KW-1185">Reference proteome</keyword>
<dbReference type="InParanoid" id="B0DFW4"/>
<dbReference type="KEGG" id="lbc:LACBIDRAFT_328755"/>
<dbReference type="Proteomes" id="UP000001194">
    <property type="component" value="Unassembled WGS sequence"/>
</dbReference>
<protein>
    <submittedName>
        <fullName evidence="1">Predicted protein</fullName>
    </submittedName>
</protein>
<dbReference type="OrthoDB" id="3103423at2759"/>
<accession>B0DFW4</accession>
<sequence length="104" mass="12269">MRVYSIFCSLKVLKRREVCMSAFWRYLPFSVLGSKYLRSRRDERFACPRSGNIFHFLFWGASTLVLFEGPEETRGPEEMRGLRVRVPEICCIFCFGDLSQLWVS</sequence>
<name>B0DFW4_LACBS</name>
<dbReference type="RefSeq" id="XP_001882905.1">
    <property type="nucleotide sequence ID" value="XM_001882870.1"/>
</dbReference>
<dbReference type="GeneID" id="6078545"/>
<proteinExistence type="predicted"/>
<dbReference type="EMBL" id="DS547108">
    <property type="protein sequence ID" value="EDR06533.1"/>
    <property type="molecule type" value="Genomic_DNA"/>
</dbReference>
<dbReference type="HOGENOM" id="CLU_179473_0_0_1"/>
<reference evidence="1 2" key="1">
    <citation type="journal article" date="2008" name="Nature">
        <title>The genome of Laccaria bicolor provides insights into mycorrhizal symbiosis.</title>
        <authorList>
            <person name="Martin F."/>
            <person name="Aerts A."/>
            <person name="Ahren D."/>
            <person name="Brun A."/>
            <person name="Danchin E.G.J."/>
            <person name="Duchaussoy F."/>
            <person name="Gibon J."/>
            <person name="Kohler A."/>
            <person name="Lindquist E."/>
            <person name="Pereda V."/>
            <person name="Salamov A."/>
            <person name="Shapiro H.J."/>
            <person name="Wuyts J."/>
            <person name="Blaudez D."/>
            <person name="Buee M."/>
            <person name="Brokstein P."/>
            <person name="Canbaeck B."/>
            <person name="Cohen D."/>
            <person name="Courty P.E."/>
            <person name="Coutinho P.M."/>
            <person name="Delaruelle C."/>
            <person name="Detter J.C."/>
            <person name="Deveau A."/>
            <person name="DiFazio S."/>
            <person name="Duplessis S."/>
            <person name="Fraissinet-Tachet L."/>
            <person name="Lucic E."/>
            <person name="Frey-Klett P."/>
            <person name="Fourrey C."/>
            <person name="Feussner I."/>
            <person name="Gay G."/>
            <person name="Grimwood J."/>
            <person name="Hoegger P.J."/>
            <person name="Jain P."/>
            <person name="Kilaru S."/>
            <person name="Labbe J."/>
            <person name="Lin Y.C."/>
            <person name="Legue V."/>
            <person name="Le Tacon F."/>
            <person name="Marmeisse R."/>
            <person name="Melayah D."/>
            <person name="Montanini B."/>
            <person name="Muratet M."/>
            <person name="Nehls U."/>
            <person name="Niculita-Hirzel H."/>
            <person name="Oudot-Le Secq M.P."/>
            <person name="Peter M."/>
            <person name="Quesneville H."/>
            <person name="Rajashekar B."/>
            <person name="Reich M."/>
            <person name="Rouhier N."/>
            <person name="Schmutz J."/>
            <person name="Yin T."/>
            <person name="Chalot M."/>
            <person name="Henrissat B."/>
            <person name="Kuees U."/>
            <person name="Lucas S."/>
            <person name="Van de Peer Y."/>
            <person name="Podila G.K."/>
            <person name="Polle A."/>
            <person name="Pukkila P.J."/>
            <person name="Richardson P.M."/>
            <person name="Rouze P."/>
            <person name="Sanders I.R."/>
            <person name="Stajich J.E."/>
            <person name="Tunlid A."/>
            <person name="Tuskan G."/>
            <person name="Grigoriev I.V."/>
        </authorList>
    </citation>
    <scope>NUCLEOTIDE SEQUENCE [LARGE SCALE GENOMIC DNA]</scope>
    <source>
        <strain evidence="2">S238N-H82 / ATCC MYA-4686</strain>
    </source>
</reference>
<evidence type="ECO:0000313" key="1">
    <source>
        <dbReference type="EMBL" id="EDR06533.1"/>
    </source>
</evidence>
<gene>
    <name evidence="1" type="ORF">LACBIDRAFT_328755</name>
</gene>